<dbReference type="AlphaFoldDB" id="A0A1B6DYJ6"/>
<proteinExistence type="predicted"/>
<organism evidence="1">
    <name type="scientific">Clastoptera arizonana</name>
    <name type="common">Arizona spittle bug</name>
    <dbReference type="NCBI Taxonomy" id="38151"/>
    <lineage>
        <taxon>Eukaryota</taxon>
        <taxon>Metazoa</taxon>
        <taxon>Ecdysozoa</taxon>
        <taxon>Arthropoda</taxon>
        <taxon>Hexapoda</taxon>
        <taxon>Insecta</taxon>
        <taxon>Pterygota</taxon>
        <taxon>Neoptera</taxon>
        <taxon>Paraneoptera</taxon>
        <taxon>Hemiptera</taxon>
        <taxon>Auchenorrhyncha</taxon>
        <taxon>Cercopoidea</taxon>
        <taxon>Clastopteridae</taxon>
        <taxon>Clastoptera</taxon>
    </lineage>
</organism>
<protein>
    <submittedName>
        <fullName evidence="1">Uncharacterized protein</fullName>
    </submittedName>
</protein>
<sequence>MSLPRFKTRYILYGAQRHQRIFGRIEKEVKRNAVIVDPEEYTEIFSHYGTAIPLSGKNYDWKQTFEKTVRPTGQWHFQFNPSKRFHLKKSVSRNDIVVRGEVNYNTDSGSYRSITKKNVMFGDIDMPNIIQPSSVVLKELKVRDVERLLGKHSGEDWKTLETLRYYKNIIEGPVDENGDNVDDVGCEHGENEEVLLSV</sequence>
<name>A0A1B6DYJ6_9HEMI</name>
<dbReference type="EMBL" id="GEDC01006545">
    <property type="protein sequence ID" value="JAS30753.1"/>
    <property type="molecule type" value="Transcribed_RNA"/>
</dbReference>
<accession>A0A1B6DYJ6</accession>
<gene>
    <name evidence="1" type="ORF">g.24061</name>
</gene>
<evidence type="ECO:0000313" key="1">
    <source>
        <dbReference type="EMBL" id="JAS30753.1"/>
    </source>
</evidence>
<reference evidence="1" key="1">
    <citation type="submission" date="2015-12" db="EMBL/GenBank/DDBJ databases">
        <title>De novo transcriptome assembly of four potential Pierce s Disease insect vectors from Arizona vineyards.</title>
        <authorList>
            <person name="Tassone E.E."/>
        </authorList>
    </citation>
    <scope>NUCLEOTIDE SEQUENCE</scope>
</reference>